<dbReference type="RefSeq" id="WP_041974062.1">
    <property type="nucleotide sequence ID" value="NZ_CBXV010000002.1"/>
</dbReference>
<reference evidence="2 3" key="1">
    <citation type="submission" date="2013-12" db="EMBL/GenBank/DDBJ databases">
        <authorList>
            <person name="Stott M."/>
        </authorList>
    </citation>
    <scope>NUCLEOTIDE SEQUENCE [LARGE SCALE GENOMIC DNA]</scope>
    <source>
        <strain evidence="2 3">K22</strain>
    </source>
</reference>
<protein>
    <submittedName>
        <fullName evidence="2">Uncharacterized protein</fullName>
    </submittedName>
</protein>
<sequence>MPKLRSELDSDWQSGPRPTRHRTDENRYELLCALCGQRFFVDGRTFERASEVIKMGLDNPIRCPDCEEEGGER</sequence>
<evidence type="ECO:0000313" key="2">
    <source>
        <dbReference type="EMBL" id="CDM64538.1"/>
    </source>
</evidence>
<dbReference type="EMBL" id="CBXV010000002">
    <property type="protein sequence ID" value="CDM64538.1"/>
    <property type="molecule type" value="Genomic_DNA"/>
</dbReference>
<dbReference type="AlphaFoldDB" id="A0A0B6WTJ3"/>
<organism evidence="2 3">
    <name type="scientific">Pyrinomonas methylaliphatogenes</name>
    <dbReference type="NCBI Taxonomy" id="454194"/>
    <lineage>
        <taxon>Bacteria</taxon>
        <taxon>Pseudomonadati</taxon>
        <taxon>Acidobacteriota</taxon>
        <taxon>Blastocatellia</taxon>
        <taxon>Blastocatellales</taxon>
        <taxon>Pyrinomonadaceae</taxon>
        <taxon>Pyrinomonas</taxon>
    </lineage>
</organism>
<evidence type="ECO:0000313" key="3">
    <source>
        <dbReference type="Proteomes" id="UP000031518"/>
    </source>
</evidence>
<reference evidence="2 3" key="2">
    <citation type="submission" date="2015-01" db="EMBL/GenBank/DDBJ databases">
        <title>Complete genome sequence of Pyrinomonas methylaliphatogenes type strain K22T.</title>
        <authorList>
            <person name="Lee K.C.Y."/>
            <person name="Power J.F."/>
            <person name="Dunfield P.F."/>
            <person name="Morgan X.C."/>
            <person name="Huttenhower C."/>
            <person name="Stott M.B."/>
        </authorList>
    </citation>
    <scope>NUCLEOTIDE SEQUENCE [LARGE SCALE GENOMIC DNA]</scope>
    <source>
        <strain evidence="2 3">K22</strain>
    </source>
</reference>
<keyword evidence="3" id="KW-1185">Reference proteome</keyword>
<evidence type="ECO:0000256" key="1">
    <source>
        <dbReference type="SAM" id="MobiDB-lite"/>
    </source>
</evidence>
<gene>
    <name evidence="2" type="ORF">PYK22_00532</name>
</gene>
<proteinExistence type="predicted"/>
<name>A0A0B6WTJ3_9BACT</name>
<accession>A0A0B6WTJ3</accession>
<dbReference type="Proteomes" id="UP000031518">
    <property type="component" value="Unassembled WGS sequence"/>
</dbReference>
<feature type="region of interest" description="Disordered" evidence="1">
    <location>
        <begin position="1"/>
        <end position="22"/>
    </location>
</feature>
<dbReference type="STRING" id="454194.PYK22_00532"/>